<dbReference type="EMBL" id="VSSQ01037610">
    <property type="protein sequence ID" value="MPM90342.1"/>
    <property type="molecule type" value="Genomic_DNA"/>
</dbReference>
<keyword evidence="3" id="KW-1003">Cell membrane</keyword>
<evidence type="ECO:0000256" key="4">
    <source>
        <dbReference type="ARBA" id="ARBA00022692"/>
    </source>
</evidence>
<protein>
    <submittedName>
        <fullName evidence="8">Amino-acid carrier protein AlsT</fullName>
    </submittedName>
</protein>
<evidence type="ECO:0000256" key="5">
    <source>
        <dbReference type="ARBA" id="ARBA00022989"/>
    </source>
</evidence>
<feature type="transmembrane region" description="Helical" evidence="7">
    <location>
        <begin position="144"/>
        <end position="166"/>
    </location>
</feature>
<dbReference type="PANTHER" id="PTHR30330">
    <property type="entry name" value="AGSS FAMILY TRANSPORTER, SODIUM-ALANINE"/>
    <property type="match status" value="1"/>
</dbReference>
<dbReference type="AlphaFoldDB" id="A0A645DP73"/>
<dbReference type="Pfam" id="PF01235">
    <property type="entry name" value="Na_Ala_symp"/>
    <property type="match status" value="1"/>
</dbReference>
<dbReference type="PRINTS" id="PR00175">
    <property type="entry name" value="NAALASMPORT"/>
</dbReference>
<evidence type="ECO:0000256" key="6">
    <source>
        <dbReference type="ARBA" id="ARBA00023136"/>
    </source>
</evidence>
<keyword evidence="4 7" id="KW-0812">Transmembrane</keyword>
<keyword evidence="2" id="KW-0813">Transport</keyword>
<dbReference type="InterPro" id="IPR001463">
    <property type="entry name" value="Na/Ala_symport"/>
</dbReference>
<feature type="transmembrane region" description="Helical" evidence="7">
    <location>
        <begin position="186"/>
        <end position="208"/>
    </location>
</feature>
<feature type="transmembrane region" description="Helical" evidence="7">
    <location>
        <begin position="80"/>
        <end position="105"/>
    </location>
</feature>
<name>A0A645DP73_9ZZZZ</name>
<proteinExistence type="predicted"/>
<organism evidence="8">
    <name type="scientific">bioreactor metagenome</name>
    <dbReference type="NCBI Taxonomy" id="1076179"/>
    <lineage>
        <taxon>unclassified sequences</taxon>
        <taxon>metagenomes</taxon>
        <taxon>ecological metagenomes</taxon>
    </lineage>
</organism>
<evidence type="ECO:0000256" key="2">
    <source>
        <dbReference type="ARBA" id="ARBA00022448"/>
    </source>
</evidence>
<reference evidence="8" key="1">
    <citation type="submission" date="2019-08" db="EMBL/GenBank/DDBJ databases">
        <authorList>
            <person name="Kucharzyk K."/>
            <person name="Murdoch R.W."/>
            <person name="Higgins S."/>
            <person name="Loffler F."/>
        </authorList>
    </citation>
    <scope>NUCLEOTIDE SEQUENCE</scope>
</reference>
<evidence type="ECO:0000256" key="3">
    <source>
        <dbReference type="ARBA" id="ARBA00022475"/>
    </source>
</evidence>
<feature type="transmembrane region" description="Helical" evidence="7">
    <location>
        <begin position="56"/>
        <end position="74"/>
    </location>
</feature>
<evidence type="ECO:0000256" key="1">
    <source>
        <dbReference type="ARBA" id="ARBA00004651"/>
    </source>
</evidence>
<evidence type="ECO:0000313" key="8">
    <source>
        <dbReference type="EMBL" id="MPM90342.1"/>
    </source>
</evidence>
<keyword evidence="6 7" id="KW-0472">Membrane</keyword>
<accession>A0A645DP73</accession>
<comment type="caution">
    <text evidence="8">The sequence shown here is derived from an EMBL/GenBank/DDBJ whole genome shotgun (WGS) entry which is preliminary data.</text>
</comment>
<comment type="subcellular location">
    <subcellularLocation>
        <location evidence="1">Cell membrane</location>
        <topology evidence="1">Multi-pass membrane protein</topology>
    </subcellularLocation>
</comment>
<feature type="transmembrane region" description="Helical" evidence="7">
    <location>
        <begin position="256"/>
        <end position="275"/>
    </location>
</feature>
<feature type="transmembrane region" description="Helical" evidence="7">
    <location>
        <begin position="26"/>
        <end position="44"/>
    </location>
</feature>
<evidence type="ECO:0000256" key="7">
    <source>
        <dbReference type="SAM" id="Phobius"/>
    </source>
</evidence>
<gene>
    <name evidence="8" type="primary">alsT_30</name>
    <name evidence="8" type="ORF">SDC9_137463</name>
</gene>
<dbReference type="PANTHER" id="PTHR30330:SF1">
    <property type="entry name" value="AMINO-ACID CARRIER PROTEIN ALST"/>
    <property type="match status" value="1"/>
</dbReference>
<dbReference type="GO" id="GO:0005283">
    <property type="term" value="F:amino acid:sodium symporter activity"/>
    <property type="evidence" value="ECO:0007669"/>
    <property type="project" value="InterPro"/>
</dbReference>
<keyword evidence="5 7" id="KW-1133">Transmembrane helix</keyword>
<dbReference type="GO" id="GO:0005886">
    <property type="term" value="C:plasma membrane"/>
    <property type="evidence" value="ECO:0007669"/>
    <property type="project" value="UniProtKB-SubCell"/>
</dbReference>
<sequence>MGFIGIQATSANSAFVTAFPFDGNDILFAVILATVAALIMYRGIKGVARASAKMVPAMAMLWFIVVIATIVSNWRFLDDAVVMIFEGAFGMDSILGGTLGAAVLWGLKRGVFSNEAGIGSVPNVSSAADVGHPVEQGLVQSFGVFMDTLICTGTAFVILTVPQLVTSAGQEGGVPLVAEALSTGPLGQYSAAALAIFILLFVLASIVSSFSLCEANVKFLSNKPVYSKLLKIVIISTVFIASLAPAGLIWSLADVFMAILGISNMTAVLLLRGYIAEALKDYRRQRSEEKEPMFKVEDMPLDISGITVWGDRSGIDPGTKPRIRKG</sequence>
<feature type="transmembrane region" description="Helical" evidence="7">
    <location>
        <begin position="229"/>
        <end position="250"/>
    </location>
</feature>